<gene>
    <name evidence="1" type="primary">Acey_s0008.g222</name>
    <name evidence="1" type="ORF">Y032_0008g222</name>
</gene>
<dbReference type="AlphaFoldDB" id="A0A016VKA2"/>
<comment type="caution">
    <text evidence="1">The sequence shown here is derived from an EMBL/GenBank/DDBJ whole genome shotgun (WGS) entry which is preliminary data.</text>
</comment>
<dbReference type="Proteomes" id="UP000024635">
    <property type="component" value="Unassembled WGS sequence"/>
</dbReference>
<organism evidence="1 2">
    <name type="scientific">Ancylostoma ceylanicum</name>
    <dbReference type="NCBI Taxonomy" id="53326"/>
    <lineage>
        <taxon>Eukaryota</taxon>
        <taxon>Metazoa</taxon>
        <taxon>Ecdysozoa</taxon>
        <taxon>Nematoda</taxon>
        <taxon>Chromadorea</taxon>
        <taxon>Rhabditida</taxon>
        <taxon>Rhabditina</taxon>
        <taxon>Rhabditomorpha</taxon>
        <taxon>Strongyloidea</taxon>
        <taxon>Ancylostomatidae</taxon>
        <taxon>Ancylostomatinae</taxon>
        <taxon>Ancylostoma</taxon>
    </lineage>
</organism>
<keyword evidence="2" id="KW-1185">Reference proteome</keyword>
<dbReference type="EMBL" id="JARK01001344">
    <property type="protein sequence ID" value="EYC27860.1"/>
    <property type="molecule type" value="Genomic_DNA"/>
</dbReference>
<sequence>MEKMLYQSAMAHHVLYRRSHFDYCSYSSTVLENVRLLRHSFRGGRRQSESSLSLAEQARYGFAFSQEEDGAIAQTELIRNVDSTRSKPSGM</sequence>
<accession>A0A016VKA2</accession>
<proteinExistence type="predicted"/>
<dbReference type="OrthoDB" id="377733at2759"/>
<reference evidence="2" key="1">
    <citation type="journal article" date="2015" name="Nat. Genet.">
        <title>The genome and transcriptome of the zoonotic hookworm Ancylostoma ceylanicum identify infection-specific gene families.</title>
        <authorList>
            <person name="Schwarz E.M."/>
            <person name="Hu Y."/>
            <person name="Antoshechkin I."/>
            <person name="Miller M.M."/>
            <person name="Sternberg P.W."/>
            <person name="Aroian R.V."/>
        </authorList>
    </citation>
    <scope>NUCLEOTIDE SEQUENCE</scope>
    <source>
        <strain evidence="2">HY135</strain>
    </source>
</reference>
<name>A0A016VKA2_9BILA</name>
<evidence type="ECO:0000313" key="2">
    <source>
        <dbReference type="Proteomes" id="UP000024635"/>
    </source>
</evidence>
<protein>
    <submittedName>
        <fullName evidence="1">Uncharacterized protein</fullName>
    </submittedName>
</protein>
<evidence type="ECO:0000313" key="1">
    <source>
        <dbReference type="EMBL" id="EYC27860.1"/>
    </source>
</evidence>